<evidence type="ECO:0000313" key="5">
    <source>
        <dbReference type="Proteomes" id="UP000467840"/>
    </source>
</evidence>
<dbReference type="SUPFAM" id="SSF51412">
    <property type="entry name" value="Inosine monophosphate dehydrogenase (IMPDH)"/>
    <property type="match status" value="1"/>
</dbReference>
<reference evidence="4 5" key="1">
    <citation type="journal article" date="2020" name="Mol. Plant">
        <title>The Chromosome-Based Rubber Tree Genome Provides New Insights into Spurge Genome Evolution and Rubber Biosynthesis.</title>
        <authorList>
            <person name="Liu J."/>
            <person name="Shi C."/>
            <person name="Shi C.C."/>
            <person name="Li W."/>
            <person name="Zhang Q.J."/>
            <person name="Zhang Y."/>
            <person name="Li K."/>
            <person name="Lu H.F."/>
            <person name="Shi C."/>
            <person name="Zhu S.T."/>
            <person name="Xiao Z.Y."/>
            <person name="Nan H."/>
            <person name="Yue Y."/>
            <person name="Zhu X.G."/>
            <person name="Wu Y."/>
            <person name="Hong X.N."/>
            <person name="Fan G.Y."/>
            <person name="Tong Y."/>
            <person name="Zhang D."/>
            <person name="Mao C.L."/>
            <person name="Liu Y.L."/>
            <person name="Hao S.J."/>
            <person name="Liu W.Q."/>
            <person name="Lv M.Q."/>
            <person name="Zhang H.B."/>
            <person name="Liu Y."/>
            <person name="Hu-Tang G.R."/>
            <person name="Wang J.P."/>
            <person name="Wang J.H."/>
            <person name="Sun Y.H."/>
            <person name="Ni S.B."/>
            <person name="Chen W.B."/>
            <person name="Zhang X.C."/>
            <person name="Jiao Y.N."/>
            <person name="Eichler E.E."/>
            <person name="Li G.H."/>
            <person name="Liu X."/>
            <person name="Gao L.Z."/>
        </authorList>
    </citation>
    <scope>NUCLEOTIDE SEQUENCE [LARGE SCALE GENOMIC DNA]</scope>
    <source>
        <strain evidence="5">cv. GT1</strain>
        <tissue evidence="4">Leaf</tissue>
    </source>
</reference>
<evidence type="ECO:0000256" key="1">
    <source>
        <dbReference type="ARBA" id="ARBA00022630"/>
    </source>
</evidence>
<dbReference type="AlphaFoldDB" id="A0A6A6KYK4"/>
<keyword evidence="5" id="KW-1185">Reference proteome</keyword>
<evidence type="ECO:0000256" key="3">
    <source>
        <dbReference type="ARBA" id="ARBA00023002"/>
    </source>
</evidence>
<keyword evidence="3" id="KW-0560">Oxidoreductase</keyword>
<comment type="caution">
    <text evidence="4">The sequence shown here is derived from an EMBL/GenBank/DDBJ whole genome shotgun (WGS) entry which is preliminary data.</text>
</comment>
<sequence>MGWRGILGFEYGIVQAPLGPDISGPELVAAVANAGGLGFLRAPDWENVNAILDEKVAVLQVYWGDCAEELVLKAHQAGVKVVPQVGSFEDAKKAISVGVDAIIVQGREAGGHVIGQEGLISLLPRVVDLVGDHGIPVIAAGGIVDARGYVAALALGAQGFVATEESYAHPTYKRKLIELNKTEYTNVFGRARWPNAPQRALVTPFFDEWKSLPPHENEVNHLSLVMQQ</sequence>
<evidence type="ECO:0000256" key="2">
    <source>
        <dbReference type="ARBA" id="ARBA00022643"/>
    </source>
</evidence>
<proteinExistence type="predicted"/>
<name>A0A6A6KYK4_HEVBR</name>
<dbReference type="CDD" id="cd04730">
    <property type="entry name" value="NPD_like"/>
    <property type="match status" value="1"/>
</dbReference>
<evidence type="ECO:0008006" key="6">
    <source>
        <dbReference type="Google" id="ProtNLM"/>
    </source>
</evidence>
<gene>
    <name evidence="4" type="ORF">GH714_007576</name>
</gene>
<organism evidence="4 5">
    <name type="scientific">Hevea brasiliensis</name>
    <name type="common">Para rubber tree</name>
    <name type="synonym">Siphonia brasiliensis</name>
    <dbReference type="NCBI Taxonomy" id="3981"/>
    <lineage>
        <taxon>Eukaryota</taxon>
        <taxon>Viridiplantae</taxon>
        <taxon>Streptophyta</taxon>
        <taxon>Embryophyta</taxon>
        <taxon>Tracheophyta</taxon>
        <taxon>Spermatophyta</taxon>
        <taxon>Magnoliopsida</taxon>
        <taxon>eudicotyledons</taxon>
        <taxon>Gunneridae</taxon>
        <taxon>Pentapetalae</taxon>
        <taxon>rosids</taxon>
        <taxon>fabids</taxon>
        <taxon>Malpighiales</taxon>
        <taxon>Euphorbiaceae</taxon>
        <taxon>Crotonoideae</taxon>
        <taxon>Micrandreae</taxon>
        <taxon>Hevea</taxon>
    </lineage>
</organism>
<dbReference type="PANTHER" id="PTHR32332:SF20">
    <property type="entry name" value="2-NITROPROPANE DIOXYGENASE-LIKE PROTEIN"/>
    <property type="match status" value="1"/>
</dbReference>
<dbReference type="PANTHER" id="PTHR32332">
    <property type="entry name" value="2-NITROPROPANE DIOXYGENASE"/>
    <property type="match status" value="1"/>
</dbReference>
<dbReference type="InterPro" id="IPR013785">
    <property type="entry name" value="Aldolase_TIM"/>
</dbReference>
<protein>
    <recommendedName>
        <fullName evidence="6">Nitronate monooxygenase domain-containing protein</fullName>
    </recommendedName>
</protein>
<evidence type="ECO:0000313" key="4">
    <source>
        <dbReference type="EMBL" id="KAF2294111.1"/>
    </source>
</evidence>
<keyword evidence="1" id="KW-0285">Flavoprotein</keyword>
<dbReference type="InterPro" id="IPR004136">
    <property type="entry name" value="NMO"/>
</dbReference>
<dbReference type="Gene3D" id="3.20.20.70">
    <property type="entry name" value="Aldolase class I"/>
    <property type="match status" value="2"/>
</dbReference>
<dbReference type="Proteomes" id="UP000467840">
    <property type="component" value="Chromosome 7"/>
</dbReference>
<dbReference type="Pfam" id="PF03060">
    <property type="entry name" value="NMO"/>
    <property type="match status" value="1"/>
</dbReference>
<keyword evidence="2" id="KW-0288">FMN</keyword>
<dbReference type="EMBL" id="JAAGAX010000013">
    <property type="protein sequence ID" value="KAF2294111.1"/>
    <property type="molecule type" value="Genomic_DNA"/>
</dbReference>
<dbReference type="GO" id="GO:0018580">
    <property type="term" value="F:nitronate monooxygenase activity"/>
    <property type="evidence" value="ECO:0007669"/>
    <property type="project" value="InterPro"/>
</dbReference>
<accession>A0A6A6KYK4</accession>